<dbReference type="Gene3D" id="1.25.40.10">
    <property type="entry name" value="Tetratricopeptide repeat domain"/>
    <property type="match status" value="1"/>
</dbReference>
<feature type="domain" description="Glycosyltransferase 2-like" evidence="1">
    <location>
        <begin position="10"/>
        <end position="103"/>
    </location>
</feature>
<dbReference type="InterPro" id="IPR011990">
    <property type="entry name" value="TPR-like_helical_dom_sf"/>
</dbReference>
<dbReference type="SUPFAM" id="SSF53448">
    <property type="entry name" value="Nucleotide-diphospho-sugar transferases"/>
    <property type="match status" value="1"/>
</dbReference>
<gene>
    <name evidence="2" type="ORF">OW255_00745</name>
</gene>
<dbReference type="RefSeq" id="WP_268115308.1">
    <property type="nucleotide sequence ID" value="NZ_CP113524.1"/>
</dbReference>
<keyword evidence="3" id="KW-1185">Reference proteome</keyword>
<evidence type="ECO:0000313" key="3">
    <source>
        <dbReference type="Proteomes" id="UP001163115"/>
    </source>
</evidence>
<dbReference type="Pfam" id="PF00535">
    <property type="entry name" value="Glycos_transf_2"/>
    <property type="match status" value="1"/>
</dbReference>
<dbReference type="SUPFAM" id="SSF48452">
    <property type="entry name" value="TPR-like"/>
    <property type="match status" value="1"/>
</dbReference>
<dbReference type="CDD" id="cd02511">
    <property type="entry name" value="Beta4Glucosyltransferase"/>
    <property type="match status" value="1"/>
</dbReference>
<dbReference type="EMBL" id="CP113524">
    <property type="protein sequence ID" value="WAJ24086.1"/>
    <property type="molecule type" value="Genomic_DNA"/>
</dbReference>
<reference evidence="2" key="1">
    <citation type="submission" date="2022-11" db="EMBL/GenBank/DDBJ databases">
        <title>Lacrimispora xylanolytica sy1, complete genome.</title>
        <authorList>
            <person name="Choi S."/>
        </authorList>
    </citation>
    <scope>NUCLEOTIDE SEQUENCE</scope>
    <source>
        <strain evidence="2">Sy1</strain>
    </source>
</reference>
<protein>
    <submittedName>
        <fullName evidence="2">Glycosyltransferase family 2 protein</fullName>
    </submittedName>
</protein>
<organism evidence="2 3">
    <name type="scientific">Lacrimispora xylanolytica</name>
    <dbReference type="NCBI Taxonomy" id="29375"/>
    <lineage>
        <taxon>Bacteria</taxon>
        <taxon>Bacillati</taxon>
        <taxon>Bacillota</taxon>
        <taxon>Clostridia</taxon>
        <taxon>Lachnospirales</taxon>
        <taxon>Lachnospiraceae</taxon>
        <taxon>Lacrimispora</taxon>
    </lineage>
</organism>
<dbReference type="PANTHER" id="PTHR43630:SF2">
    <property type="entry name" value="GLYCOSYLTRANSFERASE"/>
    <property type="match status" value="1"/>
</dbReference>
<name>A0ABY7ABY6_9FIRM</name>
<evidence type="ECO:0000259" key="1">
    <source>
        <dbReference type="Pfam" id="PF00535"/>
    </source>
</evidence>
<sequence length="446" mass="51672">MKIKINLSQCMIVKNEEKNIRKALSWGKNIVCEQIVVDTGSTDRTVEIAEEMGAKVFHFEWIDDFSAAKNFAIEQASGNWIAFLDADEYFSEEDTKKILPLLAQVEEERRKLKIPLMIRSSLANLDEEGRTTSIATQARLFSNVKSLRYDGSIHETLMIGGTKAPRAFEARDILTVYHTGYSNAVYQETRKLDRNIAILQKEVDKNPQNYEAWAYLGDSFLANKQLKEAEKAYNLVVEHMSHELFQERRDFVFCNLLKIKYYSNVDDERELLEVYQKSVEFACLAPDAEYWMALWLLDRGKLQPGIDYMELALRRLELYDSDGNLDMAGSLSNVYGRLFEAYRSLNQAQEAVKYGTLYLRMEPYGEDVLMEMIKLFKGGAEGEEIASAILSFLSKLYDLTRAKNKLFLIRISRRLMFNELEKGVYDLFTQEEKVFFHENEREILGT</sequence>
<accession>A0ABY7ABY6</accession>
<dbReference type="PANTHER" id="PTHR43630">
    <property type="entry name" value="POLY-BETA-1,6-N-ACETYL-D-GLUCOSAMINE SYNTHASE"/>
    <property type="match status" value="1"/>
</dbReference>
<dbReference type="InterPro" id="IPR029044">
    <property type="entry name" value="Nucleotide-diphossugar_trans"/>
</dbReference>
<dbReference type="Gene3D" id="3.90.550.10">
    <property type="entry name" value="Spore Coat Polysaccharide Biosynthesis Protein SpsA, Chain A"/>
    <property type="match status" value="1"/>
</dbReference>
<dbReference type="Proteomes" id="UP001163115">
    <property type="component" value="Chromosome"/>
</dbReference>
<dbReference type="InterPro" id="IPR001173">
    <property type="entry name" value="Glyco_trans_2-like"/>
</dbReference>
<proteinExistence type="predicted"/>
<evidence type="ECO:0000313" key="2">
    <source>
        <dbReference type="EMBL" id="WAJ24086.1"/>
    </source>
</evidence>